<keyword evidence="9" id="KW-1185">Reference proteome</keyword>
<feature type="domain" description="FIST C-domain" evidence="7">
    <location>
        <begin position="227"/>
        <end position="370"/>
    </location>
</feature>
<dbReference type="Proteomes" id="UP000320496">
    <property type="component" value="Chromosome"/>
</dbReference>
<evidence type="ECO:0000256" key="4">
    <source>
        <dbReference type="ARBA" id="ARBA00022989"/>
    </source>
</evidence>
<dbReference type="PIRSF" id="PIRSF018953">
    <property type="entry name" value="UCP018953"/>
    <property type="match status" value="1"/>
</dbReference>
<evidence type="ECO:0000259" key="6">
    <source>
        <dbReference type="SMART" id="SM00897"/>
    </source>
</evidence>
<gene>
    <name evidence="8" type="ORF">Mal4_07080</name>
</gene>
<keyword evidence="2" id="KW-1003">Cell membrane</keyword>
<evidence type="ECO:0000313" key="8">
    <source>
        <dbReference type="EMBL" id="QDU36422.1"/>
    </source>
</evidence>
<keyword evidence="5" id="KW-0472">Membrane</keyword>
<dbReference type="AlphaFoldDB" id="A0A517Z1R2"/>
<dbReference type="KEGG" id="mri:Mal4_07080"/>
<evidence type="ECO:0000256" key="5">
    <source>
        <dbReference type="ARBA" id="ARBA00023136"/>
    </source>
</evidence>
<dbReference type="InterPro" id="IPR019494">
    <property type="entry name" value="FIST_C"/>
</dbReference>
<comment type="subcellular location">
    <subcellularLocation>
        <location evidence="1">Cell membrane</location>
        <topology evidence="1">Multi-pass membrane protein</topology>
    </subcellularLocation>
</comment>
<dbReference type="PANTHER" id="PTHR14939:SF5">
    <property type="entry name" value="F-BOX ONLY PROTEIN 22"/>
    <property type="match status" value="1"/>
</dbReference>
<organism evidence="8 9">
    <name type="scientific">Maioricimonas rarisocia</name>
    <dbReference type="NCBI Taxonomy" id="2528026"/>
    <lineage>
        <taxon>Bacteria</taxon>
        <taxon>Pseudomonadati</taxon>
        <taxon>Planctomycetota</taxon>
        <taxon>Planctomycetia</taxon>
        <taxon>Planctomycetales</taxon>
        <taxon>Planctomycetaceae</taxon>
        <taxon>Maioricimonas</taxon>
    </lineage>
</organism>
<dbReference type="InterPro" id="IPR016741">
    <property type="entry name" value="UCP018953"/>
</dbReference>
<feature type="domain" description="FIST" evidence="6">
    <location>
        <begin position="32"/>
        <end position="226"/>
    </location>
</feature>
<accession>A0A517Z1R2</accession>
<evidence type="ECO:0000256" key="3">
    <source>
        <dbReference type="ARBA" id="ARBA00022692"/>
    </source>
</evidence>
<dbReference type="SMART" id="SM01204">
    <property type="entry name" value="FIST_C"/>
    <property type="match status" value="1"/>
</dbReference>
<dbReference type="Pfam" id="PF10442">
    <property type="entry name" value="FIST_C"/>
    <property type="match status" value="1"/>
</dbReference>
<evidence type="ECO:0000313" key="9">
    <source>
        <dbReference type="Proteomes" id="UP000320496"/>
    </source>
</evidence>
<dbReference type="PANTHER" id="PTHR14939">
    <property type="entry name" value="F-BOX ONLY PROTEIN 22"/>
    <property type="match status" value="1"/>
</dbReference>
<dbReference type="Pfam" id="PF08495">
    <property type="entry name" value="FIST"/>
    <property type="match status" value="1"/>
</dbReference>
<evidence type="ECO:0000256" key="1">
    <source>
        <dbReference type="ARBA" id="ARBA00004651"/>
    </source>
</evidence>
<reference evidence="8 9" key="1">
    <citation type="submission" date="2019-02" db="EMBL/GenBank/DDBJ databases">
        <title>Deep-cultivation of Planctomycetes and their phenomic and genomic characterization uncovers novel biology.</title>
        <authorList>
            <person name="Wiegand S."/>
            <person name="Jogler M."/>
            <person name="Boedeker C."/>
            <person name="Pinto D."/>
            <person name="Vollmers J."/>
            <person name="Rivas-Marin E."/>
            <person name="Kohn T."/>
            <person name="Peeters S.H."/>
            <person name="Heuer A."/>
            <person name="Rast P."/>
            <person name="Oberbeckmann S."/>
            <person name="Bunk B."/>
            <person name="Jeske O."/>
            <person name="Meyerdierks A."/>
            <person name="Storesund J.E."/>
            <person name="Kallscheuer N."/>
            <person name="Luecker S."/>
            <person name="Lage O.M."/>
            <person name="Pohl T."/>
            <person name="Merkel B.J."/>
            <person name="Hornburger P."/>
            <person name="Mueller R.-W."/>
            <person name="Bruemmer F."/>
            <person name="Labrenz M."/>
            <person name="Spormann A.M."/>
            <person name="Op den Camp H."/>
            <person name="Overmann J."/>
            <person name="Amann R."/>
            <person name="Jetten M.S.M."/>
            <person name="Mascher T."/>
            <person name="Medema M.H."/>
            <person name="Devos D.P."/>
            <person name="Kaster A.-K."/>
            <person name="Ovreas L."/>
            <person name="Rohde M."/>
            <person name="Galperin M.Y."/>
            <person name="Jogler C."/>
        </authorList>
    </citation>
    <scope>NUCLEOTIDE SEQUENCE [LARGE SCALE GENOMIC DNA]</scope>
    <source>
        <strain evidence="8 9">Mal4</strain>
    </source>
</reference>
<dbReference type="GO" id="GO:0005886">
    <property type="term" value="C:plasma membrane"/>
    <property type="evidence" value="ECO:0007669"/>
    <property type="project" value="UniProtKB-SubCell"/>
</dbReference>
<evidence type="ECO:0000259" key="7">
    <source>
        <dbReference type="SMART" id="SM01204"/>
    </source>
</evidence>
<dbReference type="RefSeq" id="WP_197444055.1">
    <property type="nucleotide sequence ID" value="NZ_CP036275.1"/>
</dbReference>
<dbReference type="SMART" id="SM00897">
    <property type="entry name" value="FIST"/>
    <property type="match status" value="1"/>
</dbReference>
<dbReference type="EMBL" id="CP036275">
    <property type="protein sequence ID" value="QDU36422.1"/>
    <property type="molecule type" value="Genomic_DNA"/>
</dbReference>
<keyword evidence="4" id="KW-1133">Transmembrane helix</keyword>
<name>A0A517Z1R2_9PLAN</name>
<keyword evidence="3" id="KW-0812">Transmembrane</keyword>
<proteinExistence type="predicted"/>
<protein>
    <submittedName>
        <fullName evidence="8">FIST N domain protein</fullName>
    </submittedName>
</protein>
<dbReference type="InterPro" id="IPR013702">
    <property type="entry name" value="FIST_domain_N"/>
</dbReference>
<evidence type="ECO:0000256" key="2">
    <source>
        <dbReference type="ARBA" id="ARBA00022475"/>
    </source>
</evidence>
<sequence length="394" mass="41965">MRFAASQNSNPDFGASVDAACQDLVIQLGNEPPDLLFCFIMAEHREQAGQLPELIRTVTGARHVVGCTVEGVAGGNEEIESGPAISMWAAVLPDVPLAPFHVQFERTPDGLMCTGLPSADSLGWKPQAAFLLADPFSTAIDSFIGTLSHEFPAVPLLGGMASGARGIGENRLLLDEQEYQQGGVGVLIGPGVSIRSIVSQGCRPVGRTYVVTRSEQNVLHELGGKAAMLRLQEVFDEVSERDRQLISQGPHVGLARNEYQESFDRGDFFISNIIGGDRTSGALAIGNPIRTGQTVQFHVRDATTADEDLRTLLGNALKAAPAPKGALLFTCNGRGTRVFPEPHHDARMIQELAGPIPLAGFFAQGELGPISGENHIHGFTASVALFGEPEIDGR</sequence>